<dbReference type="AlphaFoldDB" id="A0A225WPS1"/>
<evidence type="ECO:0000313" key="1">
    <source>
        <dbReference type="EMBL" id="OWZ19631.1"/>
    </source>
</evidence>
<keyword evidence="2" id="KW-1185">Reference proteome</keyword>
<name>A0A225WPS1_9STRA</name>
<dbReference type="GO" id="GO:0003676">
    <property type="term" value="F:nucleic acid binding"/>
    <property type="evidence" value="ECO:0007669"/>
    <property type="project" value="InterPro"/>
</dbReference>
<dbReference type="OrthoDB" id="96218at2759"/>
<sequence length="97" mass="10669">MAGYSGMNHRVIAALAFGAEDLGIVGDSRFAIQQSRGVIECRKDLLLTLLNRHRGLVVKLKSVRYLYVVREYNAAAESLASEALKSKVSKVVLNDPH</sequence>
<comment type="caution">
    <text evidence="1">The sequence shown here is derived from an EMBL/GenBank/DDBJ whole genome shotgun (WGS) entry which is preliminary data.</text>
</comment>
<evidence type="ECO:0000313" key="2">
    <source>
        <dbReference type="Proteomes" id="UP000198211"/>
    </source>
</evidence>
<dbReference type="Proteomes" id="UP000198211">
    <property type="component" value="Unassembled WGS sequence"/>
</dbReference>
<proteinExistence type="predicted"/>
<gene>
    <name evidence="1" type="ORF">PHMEG_0006083</name>
</gene>
<organism evidence="1 2">
    <name type="scientific">Phytophthora megakarya</name>
    <dbReference type="NCBI Taxonomy" id="4795"/>
    <lineage>
        <taxon>Eukaryota</taxon>
        <taxon>Sar</taxon>
        <taxon>Stramenopiles</taxon>
        <taxon>Oomycota</taxon>
        <taxon>Peronosporomycetes</taxon>
        <taxon>Peronosporales</taxon>
        <taxon>Peronosporaceae</taxon>
        <taxon>Phytophthora</taxon>
    </lineage>
</organism>
<dbReference type="Gene3D" id="3.30.420.10">
    <property type="entry name" value="Ribonuclease H-like superfamily/Ribonuclease H"/>
    <property type="match status" value="1"/>
</dbReference>
<reference evidence="2" key="1">
    <citation type="submission" date="2017-03" db="EMBL/GenBank/DDBJ databases">
        <title>Phytopthora megakarya and P. palmivora, two closely related causual agents of cacao black pod achieved similar genome size and gene model numbers by different mechanisms.</title>
        <authorList>
            <person name="Ali S."/>
            <person name="Shao J."/>
            <person name="Larry D.J."/>
            <person name="Kronmiller B."/>
            <person name="Shen D."/>
            <person name="Strem M.D."/>
            <person name="Melnick R.L."/>
            <person name="Guiltinan M.J."/>
            <person name="Tyler B.M."/>
            <person name="Meinhardt L.W."/>
            <person name="Bailey B.A."/>
        </authorList>
    </citation>
    <scope>NUCLEOTIDE SEQUENCE [LARGE SCALE GENOMIC DNA]</scope>
    <source>
        <strain evidence="2">zdho120</strain>
    </source>
</reference>
<accession>A0A225WPS1</accession>
<protein>
    <submittedName>
        <fullName evidence="1">Uncharacterized protein</fullName>
    </submittedName>
</protein>
<dbReference type="EMBL" id="NBNE01000419">
    <property type="protein sequence ID" value="OWZ19631.1"/>
    <property type="molecule type" value="Genomic_DNA"/>
</dbReference>
<dbReference type="InterPro" id="IPR036397">
    <property type="entry name" value="RNaseH_sf"/>
</dbReference>